<dbReference type="GO" id="GO:0043043">
    <property type="term" value="P:peptide biosynthetic process"/>
    <property type="evidence" value="ECO:0007669"/>
    <property type="project" value="InterPro"/>
</dbReference>
<dbReference type="GO" id="GO:0005829">
    <property type="term" value="C:cytosol"/>
    <property type="evidence" value="ECO:0007669"/>
    <property type="project" value="UniProtKB-ARBA"/>
</dbReference>
<comment type="caution">
    <text evidence="4">The sequence shown here is derived from an EMBL/GenBank/DDBJ whole genome shotgun (WGS) entry which is preliminary data.</text>
</comment>
<protein>
    <submittedName>
        <fullName evidence="4">Elongation factor P-like protein YeiP</fullName>
    </submittedName>
</protein>
<dbReference type="SUPFAM" id="SSF50104">
    <property type="entry name" value="Translation proteins SH3-like domain"/>
    <property type="match status" value="1"/>
</dbReference>
<dbReference type="Gene3D" id="2.40.50.140">
    <property type="entry name" value="Nucleic acid-binding proteins"/>
    <property type="match status" value="2"/>
</dbReference>
<dbReference type="PIRSF" id="PIRSF005901">
    <property type="entry name" value="EF-P"/>
    <property type="match status" value="1"/>
</dbReference>
<evidence type="ECO:0000313" key="4">
    <source>
        <dbReference type="EMBL" id="PVZ63900.1"/>
    </source>
</evidence>
<dbReference type="InterPro" id="IPR014722">
    <property type="entry name" value="Rib_uL2_dom2"/>
</dbReference>
<name>A0A2V1GNT9_9GAMM</name>
<dbReference type="PANTHER" id="PTHR30053">
    <property type="entry name" value="ELONGATION FACTOR P"/>
    <property type="match status" value="1"/>
</dbReference>
<evidence type="ECO:0000313" key="5">
    <source>
        <dbReference type="Proteomes" id="UP000244906"/>
    </source>
</evidence>
<dbReference type="InterPro" id="IPR020599">
    <property type="entry name" value="Transl_elong_fac_P/YeiP"/>
</dbReference>
<dbReference type="InterPro" id="IPR013185">
    <property type="entry name" value="Transl_elong_KOW-like"/>
</dbReference>
<dbReference type="InterPro" id="IPR013852">
    <property type="entry name" value="Transl_elong_P/YeiP_CS"/>
</dbReference>
<dbReference type="CDD" id="cd05794">
    <property type="entry name" value="S1_EF-P_repeat_2"/>
    <property type="match status" value="1"/>
</dbReference>
<dbReference type="GO" id="GO:0003746">
    <property type="term" value="F:translation elongation factor activity"/>
    <property type="evidence" value="ECO:0007669"/>
    <property type="project" value="UniProtKB-KW"/>
</dbReference>
<dbReference type="InterPro" id="IPR012340">
    <property type="entry name" value="NA-bd_OB-fold"/>
</dbReference>
<proteinExistence type="inferred from homology"/>
<gene>
    <name evidence="4" type="ORF">DC094_20445</name>
</gene>
<dbReference type="FunFam" id="2.40.50.140:FF:000004">
    <property type="entry name" value="Elongation factor P"/>
    <property type="match status" value="1"/>
</dbReference>
<reference evidence="4 5" key="1">
    <citation type="submission" date="2018-04" db="EMBL/GenBank/DDBJ databases">
        <title>Thalassorhabdus spongiae gen. nov., sp. nov., isolated from a marine sponge in South-West Iceland.</title>
        <authorList>
            <person name="Knobloch S."/>
            <person name="Daussin A."/>
            <person name="Johannsson R."/>
            <person name="Marteinsson V.T."/>
        </authorList>
    </citation>
    <scope>NUCLEOTIDE SEQUENCE [LARGE SCALE GENOMIC DNA]</scope>
    <source>
        <strain evidence="4 5">Hp12</strain>
    </source>
</reference>
<accession>A0A2V1GNT9</accession>
<dbReference type="InterPro" id="IPR001059">
    <property type="entry name" value="Transl_elong_P/YeiP_cen"/>
</dbReference>
<sequence length="188" mass="20991">MPKACDIKRGEVVDINGQPCQLKDITVHSPSARGAATLYKCRFTDLLKKQKVDQTFTGDDFLKPIDTSKKPVQFLYKEDASYVLMDLESYEQFYLDAEVLGDQAQWLSDTLEGMFGLLIEDQLVSIELPNSLVLEIVETPPAMKGSSQNKRTKPATLENGAVVQVPEYISTGEKINVNPELQTFLSRA</sequence>
<dbReference type="OrthoDB" id="5599402at2"/>
<feature type="domain" description="Translation elongation factor P/YeiP central" evidence="3">
    <location>
        <begin position="69"/>
        <end position="124"/>
    </location>
</feature>
<feature type="domain" description="Elongation factor P C-terminal" evidence="2">
    <location>
        <begin position="132"/>
        <end position="187"/>
    </location>
</feature>
<dbReference type="Gene3D" id="2.30.30.30">
    <property type="match status" value="1"/>
</dbReference>
<evidence type="ECO:0000259" key="2">
    <source>
        <dbReference type="SMART" id="SM00841"/>
    </source>
</evidence>
<comment type="similarity">
    <text evidence="1">Belongs to the elongation factor P family.</text>
</comment>
<dbReference type="PANTHER" id="PTHR30053:SF14">
    <property type="entry name" value="TRANSLATION ELONGATION FACTOR KOW-LIKE DOMAIN-CONTAINING PROTEIN"/>
    <property type="match status" value="1"/>
</dbReference>
<keyword evidence="5" id="KW-1185">Reference proteome</keyword>
<dbReference type="InterPro" id="IPR015365">
    <property type="entry name" value="Elong-fact-P_C"/>
</dbReference>
<dbReference type="Pfam" id="PF08207">
    <property type="entry name" value="EFP_N"/>
    <property type="match status" value="1"/>
</dbReference>
<dbReference type="EMBL" id="QDDL01000014">
    <property type="protein sequence ID" value="PVZ63900.1"/>
    <property type="molecule type" value="Genomic_DNA"/>
</dbReference>
<dbReference type="Proteomes" id="UP000244906">
    <property type="component" value="Unassembled WGS sequence"/>
</dbReference>
<evidence type="ECO:0000259" key="3">
    <source>
        <dbReference type="SMART" id="SM01185"/>
    </source>
</evidence>
<evidence type="ECO:0000256" key="1">
    <source>
        <dbReference type="ARBA" id="ARBA00009479"/>
    </source>
</evidence>
<dbReference type="Pfam" id="PF01132">
    <property type="entry name" value="EFP"/>
    <property type="match status" value="1"/>
</dbReference>
<dbReference type="RefSeq" id="WP_116688984.1">
    <property type="nucleotide sequence ID" value="NZ_CAWNYD010000014.1"/>
</dbReference>
<dbReference type="PROSITE" id="PS01275">
    <property type="entry name" value="EFP"/>
    <property type="match status" value="1"/>
</dbReference>
<dbReference type="InterPro" id="IPR008991">
    <property type="entry name" value="Translation_prot_SH3-like_sf"/>
</dbReference>
<dbReference type="SUPFAM" id="SSF50249">
    <property type="entry name" value="Nucleic acid-binding proteins"/>
    <property type="match status" value="2"/>
</dbReference>
<keyword evidence="4" id="KW-0251">Elongation factor</keyword>
<dbReference type="AlphaFoldDB" id="A0A2V1GNT9"/>
<dbReference type="NCBIfam" id="NF001810">
    <property type="entry name" value="PRK00529.1"/>
    <property type="match status" value="1"/>
</dbReference>
<keyword evidence="4" id="KW-0648">Protein biosynthesis</keyword>
<dbReference type="Pfam" id="PF09285">
    <property type="entry name" value="Elong-fact-P_C"/>
    <property type="match status" value="1"/>
</dbReference>
<dbReference type="SMART" id="SM00841">
    <property type="entry name" value="Elong-fact-P_C"/>
    <property type="match status" value="1"/>
</dbReference>
<organism evidence="4 5">
    <name type="scientific">Pelagibaculum spongiae</name>
    <dbReference type="NCBI Taxonomy" id="2080658"/>
    <lineage>
        <taxon>Bacteria</taxon>
        <taxon>Pseudomonadati</taxon>
        <taxon>Pseudomonadota</taxon>
        <taxon>Gammaproteobacteria</taxon>
        <taxon>Oceanospirillales</taxon>
        <taxon>Pelagibaculum</taxon>
    </lineage>
</organism>
<dbReference type="CDD" id="cd04470">
    <property type="entry name" value="S1_EF-P_repeat_1"/>
    <property type="match status" value="1"/>
</dbReference>
<dbReference type="SMART" id="SM01185">
    <property type="entry name" value="EFP"/>
    <property type="match status" value="1"/>
</dbReference>